<evidence type="ECO:0000313" key="2">
    <source>
        <dbReference type="EMBL" id="CAD5125727.1"/>
    </source>
</evidence>
<reference evidence="2 3" key="1">
    <citation type="submission" date="2020-08" db="EMBL/GenBank/DDBJ databases">
        <authorList>
            <person name="Hejnol A."/>
        </authorList>
    </citation>
    <scope>NUCLEOTIDE SEQUENCE [LARGE SCALE GENOMIC DNA]</scope>
</reference>
<protein>
    <submittedName>
        <fullName evidence="2">DgyrCDS13936</fullName>
    </submittedName>
</protein>
<dbReference type="EMBL" id="CAJFCJ010000028">
    <property type="protein sequence ID" value="CAD5125727.1"/>
    <property type="molecule type" value="Genomic_DNA"/>
</dbReference>
<evidence type="ECO:0000256" key="1">
    <source>
        <dbReference type="SAM" id="Phobius"/>
    </source>
</evidence>
<sequence length="109" mass="12442">MLEADLIVIWGLVGEDEALDFNTDDFIKPFPSYEKEKPVDAHNSKLIGLISLSVVFGEMLILVLLDIAGIRFQIKKHMIPNIKYGIRNCTKKKRRNSVIPQKSFKAKIK</sequence>
<proteinExistence type="predicted"/>
<dbReference type="AlphaFoldDB" id="A0A7I8WC27"/>
<accession>A0A7I8WC27</accession>
<feature type="transmembrane region" description="Helical" evidence="1">
    <location>
        <begin position="46"/>
        <end position="68"/>
    </location>
</feature>
<organism evidence="2 3">
    <name type="scientific">Dimorphilus gyrociliatus</name>
    <dbReference type="NCBI Taxonomy" id="2664684"/>
    <lineage>
        <taxon>Eukaryota</taxon>
        <taxon>Metazoa</taxon>
        <taxon>Spiralia</taxon>
        <taxon>Lophotrochozoa</taxon>
        <taxon>Annelida</taxon>
        <taxon>Polychaeta</taxon>
        <taxon>Polychaeta incertae sedis</taxon>
        <taxon>Dinophilidae</taxon>
        <taxon>Dimorphilus</taxon>
    </lineage>
</organism>
<name>A0A7I8WC27_9ANNE</name>
<dbReference type="Proteomes" id="UP000549394">
    <property type="component" value="Unassembled WGS sequence"/>
</dbReference>
<keyword evidence="1" id="KW-1133">Transmembrane helix</keyword>
<comment type="caution">
    <text evidence="2">The sequence shown here is derived from an EMBL/GenBank/DDBJ whole genome shotgun (WGS) entry which is preliminary data.</text>
</comment>
<keyword evidence="1" id="KW-0472">Membrane</keyword>
<gene>
    <name evidence="2" type="ORF">DGYR_LOCUS13060</name>
</gene>
<evidence type="ECO:0000313" key="3">
    <source>
        <dbReference type="Proteomes" id="UP000549394"/>
    </source>
</evidence>
<keyword evidence="3" id="KW-1185">Reference proteome</keyword>
<keyword evidence="1" id="KW-0812">Transmembrane</keyword>